<reference evidence="3 4" key="1">
    <citation type="submission" date="2018-05" db="EMBL/GenBank/DDBJ databases">
        <title>Rhodobacteraceae gen. nov., sp. nov. isolated from sea water.</title>
        <authorList>
            <person name="Ren Y."/>
        </authorList>
    </citation>
    <scope>NUCLEOTIDE SEQUENCE [LARGE SCALE GENOMIC DNA]</scope>
    <source>
        <strain evidence="3 4">TG-679</strain>
    </source>
</reference>
<dbReference type="PROSITE" id="PS52050">
    <property type="entry name" value="WYL"/>
    <property type="match status" value="1"/>
</dbReference>
<comment type="caution">
    <text evidence="3">The sequence shown here is derived from an EMBL/GenBank/DDBJ whole genome shotgun (WGS) entry which is preliminary data.</text>
</comment>
<dbReference type="Pfam" id="PF13280">
    <property type="entry name" value="WYL"/>
    <property type="match status" value="1"/>
</dbReference>
<dbReference type="AlphaFoldDB" id="A0A2V2LLH2"/>
<proteinExistence type="predicted"/>
<keyword evidence="4" id="KW-1185">Reference proteome</keyword>
<accession>A0A2V2LLH2</accession>
<dbReference type="Proteomes" id="UP000245680">
    <property type="component" value="Unassembled WGS sequence"/>
</dbReference>
<dbReference type="InterPro" id="IPR051534">
    <property type="entry name" value="CBASS_pafABC_assoc_protein"/>
</dbReference>
<dbReference type="EMBL" id="QGKU01000030">
    <property type="protein sequence ID" value="PWR03149.1"/>
    <property type="molecule type" value="Genomic_DNA"/>
</dbReference>
<protein>
    <submittedName>
        <fullName evidence="3">WYL domain-containing protein</fullName>
    </submittedName>
</protein>
<dbReference type="InterPro" id="IPR026881">
    <property type="entry name" value="WYL_dom"/>
</dbReference>
<evidence type="ECO:0000313" key="3">
    <source>
        <dbReference type="EMBL" id="PWR03149.1"/>
    </source>
</evidence>
<dbReference type="PANTHER" id="PTHR34580">
    <property type="match status" value="1"/>
</dbReference>
<organism evidence="3 4">
    <name type="scientific">Meridianimarinicoccus roseus</name>
    <dbReference type="NCBI Taxonomy" id="2072018"/>
    <lineage>
        <taxon>Bacteria</taxon>
        <taxon>Pseudomonadati</taxon>
        <taxon>Pseudomonadota</taxon>
        <taxon>Alphaproteobacteria</taxon>
        <taxon>Rhodobacterales</taxon>
        <taxon>Paracoccaceae</taxon>
        <taxon>Meridianimarinicoccus</taxon>
    </lineage>
</organism>
<evidence type="ECO:0000313" key="4">
    <source>
        <dbReference type="Proteomes" id="UP000245680"/>
    </source>
</evidence>
<dbReference type="OrthoDB" id="7626446at2"/>
<dbReference type="InterPro" id="IPR057727">
    <property type="entry name" value="WCX_dom"/>
</dbReference>
<dbReference type="PANTHER" id="PTHR34580:SF1">
    <property type="entry name" value="PROTEIN PAFC"/>
    <property type="match status" value="1"/>
</dbReference>
<dbReference type="Pfam" id="PF25583">
    <property type="entry name" value="WCX"/>
    <property type="match status" value="1"/>
</dbReference>
<feature type="domain" description="WYL" evidence="1">
    <location>
        <begin position="153"/>
        <end position="219"/>
    </location>
</feature>
<gene>
    <name evidence="3" type="ORF">DKT77_08000</name>
</gene>
<evidence type="ECO:0000259" key="2">
    <source>
        <dbReference type="Pfam" id="PF25583"/>
    </source>
</evidence>
<evidence type="ECO:0000259" key="1">
    <source>
        <dbReference type="Pfam" id="PF13280"/>
    </source>
</evidence>
<feature type="domain" description="WCX" evidence="2">
    <location>
        <begin position="254"/>
        <end position="322"/>
    </location>
</feature>
<sequence>MSYAKASNLLRLADMASARYDGVTLGDVQSEFDCDHRTAQRMMRALEDLFPNVDILEGEDRRRRWKLARSDPRWLQAQGLGDSELAAIDLAARRAERDGAPDEARRLRALRDRLLAAMPRAHARRTEADAEALLEAQGFASRPGPRVVADLRLLGTLTEALRAPWELDIGYRGALDAEPQRRLVEPHGMLLGIRRYLVARPSGGDGRMRRFRLDRIEGAAITQRSFARDPDFDLKVFAARAFGSYHADEEYGPVEWRFSPDAAPTARRFLFHPDQEMTDMPDGGLTVRFAASGHLEMAWHLYQWGDSVEVICPPALRALVARHQRGDFPALP</sequence>
<dbReference type="RefSeq" id="WP_109811183.1">
    <property type="nucleotide sequence ID" value="NZ_QGKU01000030.1"/>
</dbReference>
<name>A0A2V2LLH2_9RHOB</name>